<dbReference type="AlphaFoldDB" id="A0A8J3G063"/>
<gene>
    <name evidence="1" type="ORF">GCM10009007_03030</name>
</gene>
<comment type="caution">
    <text evidence="1">The sequence shown here is derived from an EMBL/GenBank/DDBJ whole genome shotgun (WGS) entry which is preliminary data.</text>
</comment>
<keyword evidence="2" id="KW-1185">Reference proteome</keyword>
<evidence type="ECO:0000313" key="2">
    <source>
        <dbReference type="Proteomes" id="UP000614287"/>
    </source>
</evidence>
<reference evidence="1" key="2">
    <citation type="submission" date="2020-09" db="EMBL/GenBank/DDBJ databases">
        <authorList>
            <person name="Sun Q."/>
            <person name="Kim S."/>
        </authorList>
    </citation>
    <scope>NUCLEOTIDE SEQUENCE</scope>
    <source>
        <strain evidence="1">KCTC 32501</strain>
    </source>
</reference>
<reference evidence="1" key="1">
    <citation type="journal article" date="2014" name="Int. J. Syst. Evol. Microbiol.">
        <title>Complete genome sequence of Corynebacterium casei LMG S-19264T (=DSM 44701T), isolated from a smear-ripened cheese.</title>
        <authorList>
            <consortium name="US DOE Joint Genome Institute (JGI-PGF)"/>
            <person name="Walter F."/>
            <person name="Albersmeier A."/>
            <person name="Kalinowski J."/>
            <person name="Ruckert C."/>
        </authorList>
    </citation>
    <scope>NUCLEOTIDE SEQUENCE</scope>
    <source>
        <strain evidence="1">KCTC 32501</strain>
    </source>
</reference>
<sequence>MGEYIQQLAKLLGDENHPTFKGIAKGSTILRTKIPEERMPYVAHRIKESISDEASRGWKAKTVLMDMLGKDGIKTANLLDTEGNVVLALSTTVDLEPPAIKVYQSGSIDGVVTGIVGADDTMHLHIRDYLDRDLKLLVRDENIARTLLTQFRNGHVRVYVHGTWVRADNGWHPEASKCTVDSFEVLDETPISDVFKRLNQIDGNGWAELENPIKFWEDIRGVEH</sequence>
<protein>
    <submittedName>
        <fullName evidence="1">Uncharacterized protein</fullName>
    </submittedName>
</protein>
<dbReference type="Proteomes" id="UP000614287">
    <property type="component" value="Unassembled WGS sequence"/>
</dbReference>
<dbReference type="EMBL" id="BMZG01000002">
    <property type="protein sequence ID" value="GHA65982.1"/>
    <property type="molecule type" value="Genomic_DNA"/>
</dbReference>
<accession>A0A8J3G063</accession>
<evidence type="ECO:0000313" key="1">
    <source>
        <dbReference type="EMBL" id="GHA65982.1"/>
    </source>
</evidence>
<name>A0A8J3G063_9BURK</name>
<proteinExistence type="predicted"/>
<organism evidence="1 2">
    <name type="scientific">Formosimonas limnophila</name>
    <dbReference type="NCBI Taxonomy" id="1384487"/>
    <lineage>
        <taxon>Bacteria</taxon>
        <taxon>Pseudomonadati</taxon>
        <taxon>Pseudomonadota</taxon>
        <taxon>Betaproteobacteria</taxon>
        <taxon>Burkholderiales</taxon>
        <taxon>Burkholderiaceae</taxon>
        <taxon>Formosimonas</taxon>
    </lineage>
</organism>